<evidence type="ECO:0000256" key="5">
    <source>
        <dbReference type="ARBA" id="ARBA00023136"/>
    </source>
</evidence>
<dbReference type="AlphaFoldDB" id="Q12TU1"/>
<gene>
    <name evidence="8" type="ordered locus">Mbur_2275</name>
</gene>
<sequence>MRRWLRKNVRITHKEVVIIKNLFEKLGVFIESNTIPIILVALLLVLVSVQGAQNITMESGTDTFVEKTSQLYQDFDHLYMNIFGIEAIVVIVEDGQVSDPAALQAMDRFEHMTLSLPGVVGVQSATSVIKDANYKVNGEAALPEDEAELAALIRDYVPEGLMPDATHALMYVEMAGSTSDEQKQEILRELEVSVSMAEFPPDYNVVVTGEPAFMVSMNNAMMSSMAVLLGLSVILMVVVLYLVFGHVRWRLMPLAIVLLGIIYTFGAMGYLEIPMTMVSMAAFPVLIGLGIDYAIQFHNRIEEELERGESPEAAVVDTIKHTGPAVLIALIITALGFFSLLTSSVPMIQDFAKLLLIGIAMCFLASLFVGVTVIYGLNHMQSIRKEKFAKLFSNGKSKSKASSSTQDTKPDLMERLLGSTTTFTLKHPFLILFIALLTCSAGLVADTQVGIQTDTESFVPQDLPALIDLGHLSDITGGEDQFNIIIKTNNVADPELLQWMDEFAEHEVDSRSNILGAESMASVISSMNGGVIPDSEAEVNALYDQMPAQQKERFMYGGNMLLLNLNIGDAMGSLGMEGIEALIDVVEDDMVWMAPPPGVSATITGSNVVFTEVIGALTSGRVFMTYLGLGLVFGGLLLIYRDLLKALVPVITMFMVVGWSGGLMYLLGMDYTPMTATLGALILGVGSEYAVLMMERYFEEKEKGATPEEAMSEAGTKIGKAIITSGLTTLFGFCALAVSDFDIISSFGIITVIDVGLALFATFVIFPPVMVSLDNFREKRKAAKTLLDGSFENEGLDREIGTYGNEPGADAF</sequence>
<dbReference type="PANTHER" id="PTHR33406:SF13">
    <property type="entry name" value="MEMBRANE PROTEIN YDFJ"/>
    <property type="match status" value="1"/>
</dbReference>
<feature type="transmembrane region" description="Helical" evidence="6">
    <location>
        <begin position="647"/>
        <end position="668"/>
    </location>
</feature>
<dbReference type="PANTHER" id="PTHR33406">
    <property type="entry name" value="MEMBRANE PROTEIN MJ1562-RELATED"/>
    <property type="match status" value="1"/>
</dbReference>
<dbReference type="STRING" id="259564.Mbur_2275"/>
<dbReference type="EMBL" id="CP000300">
    <property type="protein sequence ID" value="ABE53135.1"/>
    <property type="molecule type" value="Genomic_DNA"/>
</dbReference>
<evidence type="ECO:0000256" key="1">
    <source>
        <dbReference type="ARBA" id="ARBA00004651"/>
    </source>
</evidence>
<keyword evidence="4 6" id="KW-1133">Transmembrane helix</keyword>
<dbReference type="PROSITE" id="PS50156">
    <property type="entry name" value="SSD"/>
    <property type="match status" value="2"/>
</dbReference>
<evidence type="ECO:0000313" key="9">
    <source>
        <dbReference type="Proteomes" id="UP000001979"/>
    </source>
</evidence>
<dbReference type="GeneID" id="3997229"/>
<feature type="domain" description="SSD" evidence="7">
    <location>
        <begin position="646"/>
        <end position="772"/>
    </location>
</feature>
<feature type="transmembrane region" description="Helical" evidence="6">
    <location>
        <begin position="28"/>
        <end position="49"/>
    </location>
</feature>
<dbReference type="RefSeq" id="WP_011500271.1">
    <property type="nucleotide sequence ID" value="NC_007955.1"/>
</dbReference>
<dbReference type="KEGG" id="mbu:Mbur_2275"/>
<protein>
    <submittedName>
        <fullName evidence="8">RND superfamily transporter containing 2 sterol-sensing 5TM boxes</fullName>
    </submittedName>
</protein>
<reference evidence="9" key="1">
    <citation type="journal article" date="2009" name="ISME J.">
        <title>The genome sequence of the psychrophilic archaeon, Methanococcoides burtonii: the role of genome evolution in cold adaptation.</title>
        <authorList>
            <person name="Allen M.A."/>
            <person name="Lauro F.M."/>
            <person name="Williams T.J."/>
            <person name="Burg D."/>
            <person name="Siddiqui K.S."/>
            <person name="De Francisci D."/>
            <person name="Chong K.W."/>
            <person name="Pilak O."/>
            <person name="Chew H.H."/>
            <person name="De Maere M.Z."/>
            <person name="Ting L."/>
            <person name="Katrib M."/>
            <person name="Ng C."/>
            <person name="Sowers K.R."/>
            <person name="Galperin M.Y."/>
            <person name="Anderson I.J."/>
            <person name="Ivanova N."/>
            <person name="Dalin E."/>
            <person name="Martinez M."/>
            <person name="Lapidus A."/>
            <person name="Hauser L."/>
            <person name="Land M."/>
            <person name="Thomas T."/>
            <person name="Cavicchioli R."/>
        </authorList>
    </citation>
    <scope>NUCLEOTIDE SEQUENCE [LARGE SCALE GENOMIC DNA]</scope>
    <source>
        <strain evidence="9">DSM 6242 / NBRC 107633 / OCM 468 / ACE-M</strain>
    </source>
</reference>
<dbReference type="InterPro" id="IPR004869">
    <property type="entry name" value="MMPL_dom"/>
</dbReference>
<feature type="transmembrane region" description="Helical" evidence="6">
    <location>
        <begin position="277"/>
        <end position="295"/>
    </location>
</feature>
<keyword evidence="3 6" id="KW-0812">Transmembrane</keyword>
<evidence type="ECO:0000256" key="2">
    <source>
        <dbReference type="ARBA" id="ARBA00022475"/>
    </source>
</evidence>
<proteinExistence type="predicted"/>
<dbReference type="Gene3D" id="1.20.1640.10">
    <property type="entry name" value="Multidrug efflux transporter AcrB transmembrane domain"/>
    <property type="match status" value="2"/>
</dbReference>
<feature type="transmembrane region" description="Helical" evidence="6">
    <location>
        <begin position="721"/>
        <end position="738"/>
    </location>
</feature>
<name>Q12TU1_METBU</name>
<dbReference type="Proteomes" id="UP000001979">
    <property type="component" value="Chromosome"/>
</dbReference>
<keyword evidence="5 6" id="KW-0472">Membrane</keyword>
<feature type="transmembrane region" description="Helical" evidence="6">
    <location>
        <begin position="429"/>
        <end position="445"/>
    </location>
</feature>
<feature type="transmembrane region" description="Helical" evidence="6">
    <location>
        <begin position="251"/>
        <end position="271"/>
    </location>
</feature>
<organism evidence="8 9">
    <name type="scientific">Methanococcoides burtonii (strain DSM 6242 / NBRC 107633 / OCM 468 / ACE-M)</name>
    <dbReference type="NCBI Taxonomy" id="259564"/>
    <lineage>
        <taxon>Archaea</taxon>
        <taxon>Methanobacteriati</taxon>
        <taxon>Methanobacteriota</taxon>
        <taxon>Stenosarchaea group</taxon>
        <taxon>Methanomicrobia</taxon>
        <taxon>Methanosarcinales</taxon>
        <taxon>Methanosarcinaceae</taxon>
        <taxon>Methanococcoides</taxon>
    </lineage>
</organism>
<dbReference type="Pfam" id="PF03176">
    <property type="entry name" value="MMPL"/>
    <property type="match status" value="2"/>
</dbReference>
<feature type="transmembrane region" description="Helical" evidence="6">
    <location>
        <begin position="354"/>
        <end position="377"/>
    </location>
</feature>
<feature type="domain" description="SSD" evidence="7">
    <location>
        <begin position="259"/>
        <end position="376"/>
    </location>
</feature>
<keyword evidence="2" id="KW-1003">Cell membrane</keyword>
<feature type="transmembrane region" description="Helical" evidence="6">
    <location>
        <begin position="623"/>
        <end position="640"/>
    </location>
</feature>
<dbReference type="HOGENOM" id="CLU_008861_2_0_2"/>
<feature type="transmembrane region" description="Helical" evidence="6">
    <location>
        <begin position="221"/>
        <end position="244"/>
    </location>
</feature>
<evidence type="ECO:0000259" key="7">
    <source>
        <dbReference type="PROSITE" id="PS50156"/>
    </source>
</evidence>
<dbReference type="InterPro" id="IPR050545">
    <property type="entry name" value="Mycobact_MmpL"/>
</dbReference>
<evidence type="ECO:0000256" key="6">
    <source>
        <dbReference type="SAM" id="Phobius"/>
    </source>
</evidence>
<feature type="transmembrane region" description="Helical" evidence="6">
    <location>
        <begin position="674"/>
        <end position="692"/>
    </location>
</feature>
<comment type="subcellular location">
    <subcellularLocation>
        <location evidence="1">Cell membrane</location>
        <topology evidence="1">Multi-pass membrane protein</topology>
    </subcellularLocation>
</comment>
<keyword evidence="9" id="KW-1185">Reference proteome</keyword>
<dbReference type="GO" id="GO:0005886">
    <property type="term" value="C:plasma membrane"/>
    <property type="evidence" value="ECO:0007669"/>
    <property type="project" value="UniProtKB-SubCell"/>
</dbReference>
<feature type="transmembrane region" description="Helical" evidence="6">
    <location>
        <begin position="744"/>
        <end position="771"/>
    </location>
</feature>
<feature type="transmembrane region" description="Helical" evidence="6">
    <location>
        <begin position="325"/>
        <end position="348"/>
    </location>
</feature>
<evidence type="ECO:0000256" key="4">
    <source>
        <dbReference type="ARBA" id="ARBA00022989"/>
    </source>
</evidence>
<evidence type="ECO:0000256" key="3">
    <source>
        <dbReference type="ARBA" id="ARBA00022692"/>
    </source>
</evidence>
<evidence type="ECO:0000313" key="8">
    <source>
        <dbReference type="EMBL" id="ABE53135.1"/>
    </source>
</evidence>
<accession>Q12TU1</accession>
<dbReference type="NCBIfam" id="TIGR00921">
    <property type="entry name" value="2A067"/>
    <property type="match status" value="1"/>
</dbReference>
<dbReference type="SUPFAM" id="SSF82866">
    <property type="entry name" value="Multidrug efflux transporter AcrB transmembrane domain"/>
    <property type="match status" value="2"/>
</dbReference>
<dbReference type="InterPro" id="IPR000731">
    <property type="entry name" value="SSD"/>
</dbReference>